<proteinExistence type="predicted"/>
<dbReference type="EMBL" id="LABY01000407">
    <property type="protein sequence ID" value="KMO27204.1"/>
    <property type="molecule type" value="Genomic_DNA"/>
</dbReference>
<organism evidence="1 2">
    <name type="scientific">Methylobacterium variabile</name>
    <dbReference type="NCBI Taxonomy" id="298794"/>
    <lineage>
        <taxon>Bacteria</taxon>
        <taxon>Pseudomonadati</taxon>
        <taxon>Pseudomonadota</taxon>
        <taxon>Alphaproteobacteria</taxon>
        <taxon>Hyphomicrobiales</taxon>
        <taxon>Methylobacteriaceae</taxon>
        <taxon>Methylobacterium</taxon>
    </lineage>
</organism>
<evidence type="ECO:0000313" key="1">
    <source>
        <dbReference type="EMBL" id="KMO27204.1"/>
    </source>
</evidence>
<sequence length="66" mass="6705">MTSMLWPCLKIGAVRWNGSIAAKSPSGAIEPGGTSAWTVMPATVSHSARSGLCGASVITDSPQVCD</sequence>
<keyword evidence="2" id="KW-1185">Reference proteome</keyword>
<evidence type="ECO:0000313" key="2">
    <source>
        <dbReference type="Proteomes" id="UP000035955"/>
    </source>
</evidence>
<protein>
    <submittedName>
        <fullName evidence="1">Uncharacterized protein</fullName>
    </submittedName>
</protein>
<name>A0A0J6S0R0_9HYPH</name>
<gene>
    <name evidence="1" type="ORF">VQ02_33610</name>
</gene>
<dbReference type="AlphaFoldDB" id="A0A0J6S0R0"/>
<reference evidence="1 2" key="1">
    <citation type="submission" date="2015-03" db="EMBL/GenBank/DDBJ databases">
        <title>Genome sequencing of Methylobacterium variabile DSM 16961.</title>
        <authorList>
            <person name="Chaudhry V."/>
            <person name="Patil P.B."/>
        </authorList>
    </citation>
    <scope>NUCLEOTIDE SEQUENCE [LARGE SCALE GENOMIC DNA]</scope>
    <source>
        <strain evidence="1 2">DSM 16961</strain>
    </source>
</reference>
<comment type="caution">
    <text evidence="1">The sequence shown here is derived from an EMBL/GenBank/DDBJ whole genome shotgun (WGS) entry which is preliminary data.</text>
</comment>
<accession>A0A0J6S0R0</accession>
<dbReference type="Proteomes" id="UP000035955">
    <property type="component" value="Unassembled WGS sequence"/>
</dbReference>